<evidence type="ECO:0000256" key="1">
    <source>
        <dbReference type="SAM" id="MobiDB-lite"/>
    </source>
</evidence>
<reference evidence="2 3" key="1">
    <citation type="submission" date="2020-02" db="EMBL/GenBank/DDBJ databases">
        <authorList>
            <consortium name="PulseNet: The National Subtyping Network for Foodborne Disease Surveillance"/>
            <person name="Tarr C.L."/>
            <person name="Trees E."/>
            <person name="Katz L.S."/>
            <person name="Carleton-Romer H.A."/>
            <person name="Stroika S."/>
            <person name="Kucerova Z."/>
            <person name="Roache K.F."/>
            <person name="Sabol A.L."/>
            <person name="Besser J."/>
            <person name="Gerner-Smidt P."/>
        </authorList>
    </citation>
    <scope>NUCLEOTIDE SEQUENCE [LARGE SCALE GENOMIC DNA]</scope>
    <source>
        <strain evidence="2 3">PNUSAE002719</strain>
    </source>
</reference>
<dbReference type="Proteomes" id="UP000555763">
    <property type="component" value="Unassembled WGS sequence"/>
</dbReference>
<protein>
    <submittedName>
        <fullName evidence="2">PerC family transcriptional regulator</fullName>
    </submittedName>
</protein>
<gene>
    <name evidence="2" type="ORF">A5U30_002778</name>
</gene>
<evidence type="ECO:0000313" key="2">
    <source>
        <dbReference type="EMBL" id="EFM8155147.1"/>
    </source>
</evidence>
<dbReference type="RefSeq" id="WP_032211278.1">
    <property type="nucleotide sequence ID" value="NZ_JAHMAA010000002.1"/>
</dbReference>
<comment type="caution">
    <text evidence="2">The sequence shown here is derived from an EMBL/GenBank/DDBJ whole genome shotgun (WGS) entry which is preliminary data.</text>
</comment>
<proteinExistence type="predicted"/>
<feature type="region of interest" description="Disordered" evidence="1">
    <location>
        <begin position="72"/>
        <end position="106"/>
    </location>
</feature>
<evidence type="ECO:0000313" key="3">
    <source>
        <dbReference type="Proteomes" id="UP000555763"/>
    </source>
</evidence>
<accession>A0A828P222</accession>
<name>A0A828P222_ECOLX</name>
<organism evidence="2 3">
    <name type="scientific">Escherichia coli</name>
    <dbReference type="NCBI Taxonomy" id="562"/>
    <lineage>
        <taxon>Bacteria</taxon>
        <taxon>Pseudomonadati</taxon>
        <taxon>Pseudomonadota</taxon>
        <taxon>Gammaproteobacteria</taxon>
        <taxon>Enterobacterales</taxon>
        <taxon>Enterobacteriaceae</taxon>
        <taxon>Escherichia</taxon>
    </lineage>
</organism>
<dbReference type="InterPro" id="IPR024684">
    <property type="entry name" value="Tscrpt_act_PerC/SfV_Orf40"/>
</dbReference>
<dbReference type="AlphaFoldDB" id="A0A828P222"/>
<dbReference type="Pfam" id="PF06069">
    <property type="entry name" value="PerC"/>
    <property type="match status" value="1"/>
</dbReference>
<dbReference type="EMBL" id="AATLZG010000018">
    <property type="protein sequence ID" value="EFM8155147.1"/>
    <property type="molecule type" value="Genomic_DNA"/>
</dbReference>
<sequence length="106" mass="12201">MVHDDKAEELEAKGLWRRAAERWGELLKQAKSDEERRYVTQRRAQCSAKATRPKTTEWGHVCAVRAAATRTLKDMGIDQKKEDPLRGTKYRGETGRRDGSEYGHNN</sequence>